<name>A0A5E7FLQ4_PSEFL</name>
<dbReference type="AlphaFoldDB" id="A0A5E7FLQ4"/>
<evidence type="ECO:0000313" key="4">
    <source>
        <dbReference type="Proteomes" id="UP000379480"/>
    </source>
</evidence>
<feature type="signal peptide" evidence="1">
    <location>
        <begin position="1"/>
        <end position="30"/>
    </location>
</feature>
<evidence type="ECO:0000313" key="2">
    <source>
        <dbReference type="EMBL" id="VVO39167.1"/>
    </source>
</evidence>
<feature type="chain" id="PRO_5036140788" description="Lipoprotein" evidence="1">
    <location>
        <begin position="31"/>
        <end position="116"/>
    </location>
</feature>
<sequence precursor="true">MNALSRRGWMPIYGVCLSSLLMLVTSSVLAANQPCSGKKGGIAGCDGEAFLCNDGSISGSKKSCSAIHGAGNLSSRAQPLLKNADGCQCGTGSYCTGPRGGVYCLTPSGSKSYKRQ</sequence>
<keyword evidence="1" id="KW-0732">Signal</keyword>
<reference evidence="2 4" key="1">
    <citation type="submission" date="2019-09" db="EMBL/GenBank/DDBJ databases">
        <authorList>
            <person name="Chandra G."/>
            <person name="Truman W A."/>
        </authorList>
    </citation>
    <scope>NUCLEOTIDE SEQUENCE [LARGE SCALE GENOMIC DNA]</scope>
    <source>
        <strain evidence="2">PS723</strain>
    </source>
</reference>
<evidence type="ECO:0000256" key="1">
    <source>
        <dbReference type="SAM" id="SignalP"/>
    </source>
</evidence>
<proteinExistence type="predicted"/>
<protein>
    <recommendedName>
        <fullName evidence="5">Lipoprotein</fullName>
    </recommendedName>
</protein>
<dbReference type="EMBL" id="CABVHY010000141">
    <property type="protein sequence ID" value="VVO45484.1"/>
    <property type="molecule type" value="Genomic_DNA"/>
</dbReference>
<organism evidence="2 4">
    <name type="scientific">Pseudomonas fluorescens</name>
    <dbReference type="NCBI Taxonomy" id="294"/>
    <lineage>
        <taxon>Bacteria</taxon>
        <taxon>Pseudomonadati</taxon>
        <taxon>Pseudomonadota</taxon>
        <taxon>Gammaproteobacteria</taxon>
        <taxon>Pseudomonadales</taxon>
        <taxon>Pseudomonadaceae</taxon>
        <taxon>Pseudomonas</taxon>
    </lineage>
</organism>
<evidence type="ECO:0000313" key="3">
    <source>
        <dbReference type="EMBL" id="VVO45484.1"/>
    </source>
</evidence>
<gene>
    <name evidence="2" type="ORF">PS723_05656</name>
    <name evidence="3" type="ORF">PS723_06669</name>
</gene>
<dbReference type="EMBL" id="CABVHY010000038">
    <property type="protein sequence ID" value="VVO39167.1"/>
    <property type="molecule type" value="Genomic_DNA"/>
</dbReference>
<dbReference type="Proteomes" id="UP000379480">
    <property type="component" value="Unassembled WGS sequence"/>
</dbReference>
<accession>A0A5E7FLQ4</accession>
<evidence type="ECO:0008006" key="5">
    <source>
        <dbReference type="Google" id="ProtNLM"/>
    </source>
</evidence>